<feature type="region of interest" description="Disordered" evidence="1">
    <location>
        <begin position="58"/>
        <end position="77"/>
    </location>
</feature>
<name>A0A328VID1_9CHLR</name>
<evidence type="ECO:0000313" key="2">
    <source>
        <dbReference type="EMBL" id="RAQ94045.1"/>
    </source>
</evidence>
<reference evidence="2 3" key="1">
    <citation type="submission" date="2016-08" db="EMBL/GenBank/DDBJ databases">
        <title>Analysis of Carbohydrate Active Enzymes in Thermogemmatispora T81 Reveals Carbohydrate Degradation Ability.</title>
        <authorList>
            <person name="Tomazini A."/>
            <person name="Lal S."/>
            <person name="Stott M."/>
            <person name="Henrissat B."/>
            <person name="Polikarpov I."/>
            <person name="Sparling R."/>
            <person name="Levin D.B."/>
        </authorList>
    </citation>
    <scope>NUCLEOTIDE SEQUENCE [LARGE SCALE GENOMIC DNA]</scope>
    <source>
        <strain evidence="2 3">T81</strain>
    </source>
</reference>
<dbReference type="Proteomes" id="UP000248706">
    <property type="component" value="Unassembled WGS sequence"/>
</dbReference>
<evidence type="ECO:0000256" key="1">
    <source>
        <dbReference type="SAM" id="MobiDB-lite"/>
    </source>
</evidence>
<proteinExistence type="predicted"/>
<protein>
    <submittedName>
        <fullName evidence="2">Uncharacterized protein</fullName>
    </submittedName>
</protein>
<accession>A0A328VID1</accession>
<keyword evidence="3" id="KW-1185">Reference proteome</keyword>
<gene>
    <name evidence="2" type="ORF">A4R35_00775</name>
</gene>
<dbReference type="EMBL" id="MCIF01000002">
    <property type="protein sequence ID" value="RAQ94045.1"/>
    <property type="molecule type" value="Genomic_DNA"/>
</dbReference>
<organism evidence="2 3">
    <name type="scientific">Thermogemmatispora tikiterensis</name>
    <dbReference type="NCBI Taxonomy" id="1825093"/>
    <lineage>
        <taxon>Bacteria</taxon>
        <taxon>Bacillati</taxon>
        <taxon>Chloroflexota</taxon>
        <taxon>Ktedonobacteria</taxon>
        <taxon>Thermogemmatisporales</taxon>
        <taxon>Thermogemmatisporaceae</taxon>
        <taxon>Thermogemmatispora</taxon>
    </lineage>
</organism>
<evidence type="ECO:0000313" key="3">
    <source>
        <dbReference type="Proteomes" id="UP000248706"/>
    </source>
</evidence>
<sequence length="91" mass="9793">MGTRSTAQGKRVPDPDQLVARIALDEQRKQVEPGVFEGRYKERLSVKPSPLCPLSPIGAAGGEQPMPRELSNRCPGRAVPTSWRGAAIASL</sequence>
<comment type="caution">
    <text evidence="2">The sequence shown here is derived from an EMBL/GenBank/DDBJ whole genome shotgun (WGS) entry which is preliminary data.</text>
</comment>
<dbReference type="AlphaFoldDB" id="A0A328VID1"/>